<gene>
    <name evidence="1" type="ORF">EIO64_04210</name>
</gene>
<sequence>MKVRRKGRKVIKPAGSELMDYLNKGYAICNKCGAVMDRKEDPEGGCGIYACPSCGWEIEELDYEYESSDEMELGLDERGDEYLIFRDDMPPAGCKACGGPYPYCKASCKMFDD</sequence>
<reference evidence="2" key="1">
    <citation type="submission" date="2018-12" db="EMBL/GenBank/DDBJ databases">
        <title>Dusodibacter welbiota gen. nov., sp. nov., isolated from human faeces and emended description of the Oscillibacter genus.</title>
        <authorList>
            <person name="Le Roy T."/>
            <person name="Van der Smissen P."/>
            <person name="Delzenne N."/>
            <person name="Muccioli G."/>
            <person name="Collet J.F."/>
            <person name="Cani P.D."/>
        </authorList>
    </citation>
    <scope>NUCLEOTIDE SEQUENCE [LARGE SCALE GENOMIC DNA]</scope>
    <source>
        <strain evidence="2">J115</strain>
    </source>
</reference>
<dbReference type="KEGG" id="obj:EIO64_04210"/>
<evidence type="ECO:0000313" key="2">
    <source>
        <dbReference type="Proteomes" id="UP000298642"/>
    </source>
</evidence>
<dbReference type="AlphaFoldDB" id="A0A4D7ALP5"/>
<proteinExistence type="predicted"/>
<evidence type="ECO:0000313" key="1">
    <source>
        <dbReference type="EMBL" id="QCI58521.1"/>
    </source>
</evidence>
<name>A0A4D7ALP5_9FIRM</name>
<dbReference type="Proteomes" id="UP000298642">
    <property type="component" value="Chromosome"/>
</dbReference>
<organism evidence="1 2">
    <name type="scientific">Dysosmobacter welbionis</name>
    <dbReference type="NCBI Taxonomy" id="2093857"/>
    <lineage>
        <taxon>Bacteria</taxon>
        <taxon>Bacillati</taxon>
        <taxon>Bacillota</taxon>
        <taxon>Clostridia</taxon>
        <taxon>Eubacteriales</taxon>
        <taxon>Oscillospiraceae</taxon>
        <taxon>Dysosmobacter</taxon>
    </lineage>
</organism>
<dbReference type="RefSeq" id="WP_136890813.1">
    <property type="nucleotide sequence ID" value="NZ_CP034413.3"/>
</dbReference>
<protein>
    <submittedName>
        <fullName evidence="1">DUF2321 domain-containing protein</fullName>
    </submittedName>
</protein>
<keyword evidence="2" id="KW-1185">Reference proteome</keyword>
<dbReference type="EMBL" id="CP034413">
    <property type="protein sequence ID" value="QCI58521.1"/>
    <property type="molecule type" value="Genomic_DNA"/>
</dbReference>
<accession>A0A4D7ALP5</accession>